<dbReference type="Gene3D" id="2.130.10.10">
    <property type="entry name" value="YVTN repeat-like/Quinoprotein amine dehydrogenase"/>
    <property type="match status" value="2"/>
</dbReference>
<dbReference type="InterPro" id="IPR015943">
    <property type="entry name" value="WD40/YVTN_repeat-like_dom_sf"/>
</dbReference>
<dbReference type="InterPro" id="IPR036322">
    <property type="entry name" value="WD40_repeat_dom_sf"/>
</dbReference>
<feature type="region of interest" description="Disordered" evidence="4">
    <location>
        <begin position="1"/>
        <end position="23"/>
    </location>
</feature>
<dbReference type="InterPro" id="IPR051350">
    <property type="entry name" value="WD_repeat-ST_regulator"/>
</dbReference>
<evidence type="ECO:0000256" key="2">
    <source>
        <dbReference type="ARBA" id="ARBA00022737"/>
    </source>
</evidence>
<dbReference type="GO" id="GO:0005634">
    <property type="term" value="C:nucleus"/>
    <property type="evidence" value="ECO:0007669"/>
    <property type="project" value="TreeGrafter"/>
</dbReference>
<evidence type="ECO:0000256" key="1">
    <source>
        <dbReference type="ARBA" id="ARBA00022574"/>
    </source>
</evidence>
<accession>A0AAP0L491</accession>
<keyword evidence="2" id="KW-0677">Repeat</keyword>
<sequence>MADDATKSSEEEEQNHKHKHKTKTKDLEFLSCLLQPPSPDLDPKYVALRRYLLYKKAEAGVDRRKDWKCNGKGYVSYRNYIRRPRNWESLNVASGSSTPGQSGRWVSSALPQSILYELDNFSSSRDLRGSSQALSHRSSFSSSIGETGRLFPKVEPAYSFVGMHCVFDNCKASVTVLKFGHMSSDLLAYGASDGSLAVCSVSQPSSVIKQLIGHTKDVTDFDFSSNNQYIASSSMDKTVRVWEISKGSCIRVIYGVSSQLCIRFHPVNNNFLSVGNGNREITVINFSTGRIINKATFDNEVTAMDNDHTGQLIFCGDSQGAIYTVNISSHTGALSRSYRNRSSSKQKSPITTVQYSTFSLLARSAVLLACAQDGTLSFFSIALELNGYLTQRCSLKLSPRVHPIRASFCPLLSLDKGEFIVSGSEDCNVYFYDLTRPKHACVNKLQGHGSPVIGIAWNNGENLLASSDADGTVIVWKRAKAK</sequence>
<dbReference type="SUPFAM" id="SSF50978">
    <property type="entry name" value="WD40 repeat-like"/>
    <property type="match status" value="1"/>
</dbReference>
<dbReference type="PROSITE" id="PS00678">
    <property type="entry name" value="WD_REPEATS_1"/>
    <property type="match status" value="1"/>
</dbReference>
<reference evidence="5 6" key="1">
    <citation type="submission" date="2024-01" db="EMBL/GenBank/DDBJ databases">
        <title>Genome assemblies of Stephania.</title>
        <authorList>
            <person name="Yang L."/>
        </authorList>
    </citation>
    <scope>NUCLEOTIDE SEQUENCE [LARGE SCALE GENOMIC DNA]</scope>
    <source>
        <strain evidence="5">YNDBR</strain>
        <tissue evidence="5">Leaf</tissue>
    </source>
</reference>
<dbReference type="Pfam" id="PF00400">
    <property type="entry name" value="WD40"/>
    <property type="match status" value="2"/>
</dbReference>
<keyword evidence="1 3" id="KW-0853">WD repeat</keyword>
<dbReference type="PANTHER" id="PTHR22838">
    <property type="entry name" value="WD REPEAT PROTEIN 26-RELATED"/>
    <property type="match status" value="1"/>
</dbReference>
<protein>
    <recommendedName>
        <fullName evidence="7">WD repeat-containing protein 13</fullName>
    </recommendedName>
</protein>
<feature type="repeat" description="WD" evidence="3">
    <location>
        <begin position="445"/>
        <end position="482"/>
    </location>
</feature>
<dbReference type="PROSITE" id="PS50294">
    <property type="entry name" value="WD_REPEATS_REGION"/>
    <property type="match status" value="2"/>
</dbReference>
<dbReference type="EMBL" id="JBBNAF010000002">
    <property type="protein sequence ID" value="KAK9164262.1"/>
    <property type="molecule type" value="Genomic_DNA"/>
</dbReference>
<dbReference type="InterPro" id="IPR019775">
    <property type="entry name" value="WD40_repeat_CS"/>
</dbReference>
<dbReference type="InterPro" id="IPR001680">
    <property type="entry name" value="WD40_rpt"/>
</dbReference>
<evidence type="ECO:0008006" key="7">
    <source>
        <dbReference type="Google" id="ProtNLM"/>
    </source>
</evidence>
<keyword evidence="6" id="KW-1185">Reference proteome</keyword>
<evidence type="ECO:0000313" key="5">
    <source>
        <dbReference type="EMBL" id="KAK9164262.1"/>
    </source>
</evidence>
<organism evidence="5 6">
    <name type="scientific">Stephania yunnanensis</name>
    <dbReference type="NCBI Taxonomy" id="152371"/>
    <lineage>
        <taxon>Eukaryota</taxon>
        <taxon>Viridiplantae</taxon>
        <taxon>Streptophyta</taxon>
        <taxon>Embryophyta</taxon>
        <taxon>Tracheophyta</taxon>
        <taxon>Spermatophyta</taxon>
        <taxon>Magnoliopsida</taxon>
        <taxon>Ranunculales</taxon>
        <taxon>Menispermaceae</taxon>
        <taxon>Menispermoideae</taxon>
        <taxon>Cissampelideae</taxon>
        <taxon>Stephania</taxon>
    </lineage>
</organism>
<dbReference type="PANTHER" id="PTHR22838:SF4">
    <property type="entry name" value="WD REPEAT-CONTAINING PROTEIN 13"/>
    <property type="match status" value="1"/>
</dbReference>
<evidence type="ECO:0000256" key="4">
    <source>
        <dbReference type="SAM" id="MobiDB-lite"/>
    </source>
</evidence>
<feature type="repeat" description="WD" evidence="3">
    <location>
        <begin position="211"/>
        <end position="252"/>
    </location>
</feature>
<evidence type="ECO:0000313" key="6">
    <source>
        <dbReference type="Proteomes" id="UP001420932"/>
    </source>
</evidence>
<evidence type="ECO:0000256" key="3">
    <source>
        <dbReference type="PROSITE-ProRule" id="PRU00221"/>
    </source>
</evidence>
<dbReference type="GO" id="GO:1990841">
    <property type="term" value="F:promoter-specific chromatin binding"/>
    <property type="evidence" value="ECO:0007669"/>
    <property type="project" value="TreeGrafter"/>
</dbReference>
<dbReference type="PROSITE" id="PS50082">
    <property type="entry name" value="WD_REPEATS_2"/>
    <property type="match status" value="2"/>
</dbReference>
<gene>
    <name evidence="5" type="ORF">Syun_005164</name>
</gene>
<proteinExistence type="predicted"/>
<dbReference type="SMART" id="SM00320">
    <property type="entry name" value="WD40"/>
    <property type="match status" value="7"/>
</dbReference>
<dbReference type="Proteomes" id="UP001420932">
    <property type="component" value="Unassembled WGS sequence"/>
</dbReference>
<dbReference type="AlphaFoldDB" id="A0AAP0L491"/>
<comment type="caution">
    <text evidence="5">The sequence shown here is derived from an EMBL/GenBank/DDBJ whole genome shotgun (WGS) entry which is preliminary data.</text>
</comment>
<name>A0AAP0L491_9MAGN</name>